<proteinExistence type="predicted"/>
<protein>
    <submittedName>
        <fullName evidence="1">DUF2958 domain-containing protein</fullName>
    </submittedName>
</protein>
<dbReference type="InterPro" id="IPR021341">
    <property type="entry name" value="DUF2958"/>
</dbReference>
<dbReference type="EMBL" id="QQYZ01000023">
    <property type="protein sequence ID" value="RSY78552.1"/>
    <property type="molecule type" value="Genomic_DNA"/>
</dbReference>
<sequence length="142" mass="15341">MILLPPDLRAALHANARATAADPRLDPKPLVKFFNPLGAATWLASELDTDGDTLFWLADLGFGCPELGSFSLAEIASVKLPYGLAIERDIAFATRFGLSVWADWSRRAGSILWAETLLNRVALTLPPDAELPPPDRDRSSGG</sequence>
<comment type="caution">
    <text evidence="1">The sequence shown here is derived from an EMBL/GenBank/DDBJ whole genome shotgun (WGS) entry which is preliminary data.</text>
</comment>
<dbReference type="Proteomes" id="UP000287746">
    <property type="component" value="Unassembled WGS sequence"/>
</dbReference>
<name>A0A430FZK2_9SPHN</name>
<evidence type="ECO:0000313" key="2">
    <source>
        <dbReference type="Proteomes" id="UP000287746"/>
    </source>
</evidence>
<accession>A0A430FZK2</accession>
<gene>
    <name evidence="1" type="ORF">DAH66_18560</name>
</gene>
<organism evidence="1 2">
    <name type="scientific">Sphingomonas koreensis</name>
    <dbReference type="NCBI Taxonomy" id="93064"/>
    <lineage>
        <taxon>Bacteria</taxon>
        <taxon>Pseudomonadati</taxon>
        <taxon>Pseudomonadota</taxon>
        <taxon>Alphaproteobacteria</taxon>
        <taxon>Sphingomonadales</taxon>
        <taxon>Sphingomonadaceae</taxon>
        <taxon>Sphingomonas</taxon>
    </lineage>
</organism>
<dbReference type="Pfam" id="PF11171">
    <property type="entry name" value="DUF2958"/>
    <property type="match status" value="1"/>
</dbReference>
<dbReference type="RefSeq" id="WP_126005521.1">
    <property type="nucleotide sequence ID" value="NZ_QQYZ01000023.1"/>
</dbReference>
<evidence type="ECO:0000313" key="1">
    <source>
        <dbReference type="EMBL" id="RSY78552.1"/>
    </source>
</evidence>
<reference evidence="1 2" key="1">
    <citation type="submission" date="2018-07" db="EMBL/GenBank/DDBJ databases">
        <title>Genomic and Epidemiologic Investigation of an Indolent Hospital Outbreak.</title>
        <authorList>
            <person name="Johnson R.C."/>
            <person name="Deming C."/>
            <person name="Conlan S."/>
            <person name="Zellmer C.J."/>
            <person name="Michelin A.V."/>
            <person name="Lee-Lin S."/>
            <person name="Thomas P.J."/>
            <person name="Park M."/>
            <person name="Weingarten R.A."/>
            <person name="Less J."/>
            <person name="Dekker J.P."/>
            <person name="Frank K.M."/>
            <person name="Musser K.A."/>
            <person name="Mcquiston J.R."/>
            <person name="Henderson D.K."/>
            <person name="Lau A.F."/>
            <person name="Palmore T.N."/>
            <person name="Segre J.A."/>
        </authorList>
    </citation>
    <scope>NUCLEOTIDE SEQUENCE [LARGE SCALE GENOMIC DNA]</scope>
    <source>
        <strain evidence="1 2">SK-CDC1_0717</strain>
    </source>
</reference>
<dbReference type="AlphaFoldDB" id="A0A430FZK2"/>